<organism evidence="2 3">
    <name type="scientific">Theobroma cacao</name>
    <name type="common">Cacao</name>
    <name type="synonym">Cocoa</name>
    <dbReference type="NCBI Taxonomy" id="3641"/>
    <lineage>
        <taxon>Eukaryota</taxon>
        <taxon>Viridiplantae</taxon>
        <taxon>Streptophyta</taxon>
        <taxon>Embryophyta</taxon>
        <taxon>Tracheophyta</taxon>
        <taxon>Spermatophyta</taxon>
        <taxon>Magnoliopsida</taxon>
        <taxon>eudicotyledons</taxon>
        <taxon>Gunneridae</taxon>
        <taxon>Pentapetalae</taxon>
        <taxon>rosids</taxon>
        <taxon>malvids</taxon>
        <taxon>Malvales</taxon>
        <taxon>Malvaceae</taxon>
        <taxon>Byttnerioideae</taxon>
        <taxon>Theobroma</taxon>
    </lineage>
</organism>
<dbReference type="EMBL" id="CM001881">
    <property type="protein sequence ID" value="EOY24440.1"/>
    <property type="molecule type" value="Genomic_DNA"/>
</dbReference>
<proteinExistence type="predicted"/>
<keyword evidence="1" id="KW-1133">Transmembrane helix</keyword>
<evidence type="ECO:0000313" key="3">
    <source>
        <dbReference type="Proteomes" id="UP000026915"/>
    </source>
</evidence>
<gene>
    <name evidence="2" type="ORF">TCM_016043</name>
</gene>
<sequence length="146" mass="16591">MVVFGVYRLISFFFFGYELMRSFSYIKSSIKTHSIEKEREMASLHFSIAALFLILIQFHVSTLLNSCKAARKILSTETNTEFIRTSCGATTYPDLCCTTFSSAMHPKSKPAPRSRSRLTPHVLLQQRSYRTLQKPAAKAQIDCSHA</sequence>
<dbReference type="AlphaFoldDB" id="A0A061G3J9"/>
<evidence type="ECO:0000256" key="1">
    <source>
        <dbReference type="SAM" id="Phobius"/>
    </source>
</evidence>
<dbReference type="Proteomes" id="UP000026915">
    <property type="component" value="Chromosome 3"/>
</dbReference>
<keyword evidence="3" id="KW-1185">Reference proteome</keyword>
<keyword evidence="1" id="KW-0472">Membrane</keyword>
<feature type="transmembrane region" description="Helical" evidence="1">
    <location>
        <begin position="44"/>
        <end position="64"/>
    </location>
</feature>
<protein>
    <submittedName>
        <fullName evidence="2">Uncharacterized protein</fullName>
    </submittedName>
</protein>
<reference evidence="2 3" key="1">
    <citation type="journal article" date="2013" name="Genome Biol.">
        <title>The genome sequence of the most widely cultivated cacao type and its use to identify candidate genes regulating pod color.</title>
        <authorList>
            <person name="Motamayor J.C."/>
            <person name="Mockaitis K."/>
            <person name="Schmutz J."/>
            <person name="Haiminen N."/>
            <person name="Iii D.L."/>
            <person name="Cornejo O."/>
            <person name="Findley S.D."/>
            <person name="Zheng P."/>
            <person name="Utro F."/>
            <person name="Royaert S."/>
            <person name="Saski C."/>
            <person name="Jenkins J."/>
            <person name="Podicheti R."/>
            <person name="Zhao M."/>
            <person name="Scheffler B.E."/>
            <person name="Stack J.C."/>
            <person name="Feltus F.A."/>
            <person name="Mustiga G.M."/>
            <person name="Amores F."/>
            <person name="Phillips W."/>
            <person name="Marelli J.P."/>
            <person name="May G.D."/>
            <person name="Shapiro H."/>
            <person name="Ma J."/>
            <person name="Bustamante C.D."/>
            <person name="Schnell R.J."/>
            <person name="Main D."/>
            <person name="Gilbert D."/>
            <person name="Parida L."/>
            <person name="Kuhn D.N."/>
        </authorList>
    </citation>
    <scope>NUCLEOTIDE SEQUENCE [LARGE SCALE GENOMIC DNA]</scope>
    <source>
        <strain evidence="3">cv. Matina 1-6</strain>
    </source>
</reference>
<dbReference type="HOGENOM" id="CLU_1780795_0_0_1"/>
<accession>A0A061G3J9</accession>
<evidence type="ECO:0000313" key="2">
    <source>
        <dbReference type="EMBL" id="EOY24440.1"/>
    </source>
</evidence>
<dbReference type="Gramene" id="EOY24440">
    <property type="protein sequence ID" value="EOY24440"/>
    <property type="gene ID" value="TCM_016043"/>
</dbReference>
<keyword evidence="1" id="KW-0812">Transmembrane</keyword>
<dbReference type="InParanoid" id="A0A061G3J9"/>
<feature type="transmembrane region" description="Helical" evidence="1">
    <location>
        <begin position="6"/>
        <end position="23"/>
    </location>
</feature>
<name>A0A061G3J9_THECC</name>